<dbReference type="Proteomes" id="UP000237839">
    <property type="component" value="Unassembled WGS sequence"/>
</dbReference>
<proteinExistence type="inferred from homology"/>
<dbReference type="OrthoDB" id="5572803at2"/>
<evidence type="ECO:0000256" key="11">
    <source>
        <dbReference type="ARBA" id="ARBA00049091"/>
    </source>
</evidence>
<evidence type="ECO:0000256" key="10">
    <source>
        <dbReference type="ARBA" id="ARBA00042639"/>
    </source>
</evidence>
<dbReference type="Pfam" id="PF00578">
    <property type="entry name" value="AhpC-TSA"/>
    <property type="match status" value="1"/>
</dbReference>
<dbReference type="RefSeq" id="WP_105532629.1">
    <property type="nucleotide sequence ID" value="NZ_PUGF01000013.1"/>
</dbReference>
<evidence type="ECO:0000256" key="9">
    <source>
        <dbReference type="ARBA" id="ARBA00038489"/>
    </source>
</evidence>
<evidence type="ECO:0000256" key="12">
    <source>
        <dbReference type="SAM" id="SignalP"/>
    </source>
</evidence>
<keyword evidence="4" id="KW-0049">Antioxidant</keyword>
<dbReference type="GO" id="GO:0008379">
    <property type="term" value="F:thioredoxin peroxidase activity"/>
    <property type="evidence" value="ECO:0007669"/>
    <property type="project" value="TreeGrafter"/>
</dbReference>
<evidence type="ECO:0000256" key="8">
    <source>
        <dbReference type="ARBA" id="ARBA00032824"/>
    </source>
</evidence>
<dbReference type="PANTHER" id="PTHR42801:SF4">
    <property type="entry name" value="AHPC_TSA FAMILY PROTEIN"/>
    <property type="match status" value="1"/>
</dbReference>
<dbReference type="InterPro" id="IPR036249">
    <property type="entry name" value="Thioredoxin-like_sf"/>
</dbReference>
<name>A0A2S9GXS9_9BURK</name>
<evidence type="ECO:0000313" key="15">
    <source>
        <dbReference type="Proteomes" id="UP000237839"/>
    </source>
</evidence>
<keyword evidence="6" id="KW-1015">Disulfide bond</keyword>
<evidence type="ECO:0000256" key="3">
    <source>
        <dbReference type="ARBA" id="ARBA00022559"/>
    </source>
</evidence>
<comment type="function">
    <text evidence="1">Thiol-specific peroxidase that catalyzes the reduction of hydrogen peroxide and organic hydroperoxides to water and alcohols, respectively. Plays a role in cell protection against oxidative stress by detoxifying peroxides and as sensor of hydrogen peroxide-mediated signaling events.</text>
</comment>
<dbReference type="PANTHER" id="PTHR42801">
    <property type="entry name" value="THIOREDOXIN-DEPENDENT PEROXIDE REDUCTASE"/>
    <property type="match status" value="1"/>
</dbReference>
<dbReference type="GO" id="GO:0034599">
    <property type="term" value="P:cellular response to oxidative stress"/>
    <property type="evidence" value="ECO:0007669"/>
    <property type="project" value="TreeGrafter"/>
</dbReference>
<keyword evidence="12" id="KW-0732">Signal</keyword>
<evidence type="ECO:0000256" key="2">
    <source>
        <dbReference type="ARBA" id="ARBA00013017"/>
    </source>
</evidence>
<comment type="similarity">
    <text evidence="9">Belongs to the peroxiredoxin family. BCP/PrxQ subfamily.</text>
</comment>
<gene>
    <name evidence="14" type="ORF">S2091_2886</name>
</gene>
<evidence type="ECO:0000256" key="5">
    <source>
        <dbReference type="ARBA" id="ARBA00023002"/>
    </source>
</evidence>
<feature type="chain" id="PRO_5015779065" description="thioredoxin-dependent peroxiredoxin" evidence="12">
    <location>
        <begin position="21"/>
        <end position="180"/>
    </location>
</feature>
<dbReference type="GO" id="GO:0045454">
    <property type="term" value="P:cell redox homeostasis"/>
    <property type="evidence" value="ECO:0007669"/>
    <property type="project" value="TreeGrafter"/>
</dbReference>
<comment type="catalytic activity">
    <reaction evidence="11">
        <text>a hydroperoxide + [thioredoxin]-dithiol = an alcohol + [thioredoxin]-disulfide + H2O</text>
        <dbReference type="Rhea" id="RHEA:62620"/>
        <dbReference type="Rhea" id="RHEA-COMP:10698"/>
        <dbReference type="Rhea" id="RHEA-COMP:10700"/>
        <dbReference type="ChEBI" id="CHEBI:15377"/>
        <dbReference type="ChEBI" id="CHEBI:29950"/>
        <dbReference type="ChEBI" id="CHEBI:30879"/>
        <dbReference type="ChEBI" id="CHEBI:35924"/>
        <dbReference type="ChEBI" id="CHEBI:50058"/>
        <dbReference type="EC" id="1.11.1.24"/>
    </reaction>
</comment>
<sequence>MKKFLASTLLATVFVTPSFAALVVGDSAPNFTTQASIAGKEFTFSLAEALKKGPVVLYFYPAAFTTGCTIEAHEFAEAVEQYRALGATVIGVSHDSIETLNKFSVSECRSKFAVAADTDQHIMKSYDAILAKKPEYANRTSYVISPDGKVIYSFTDMAPDKHVENTLAAVRKWKAENSSK</sequence>
<dbReference type="InterPro" id="IPR013766">
    <property type="entry name" value="Thioredoxin_domain"/>
</dbReference>
<keyword evidence="15" id="KW-1185">Reference proteome</keyword>
<dbReference type="EC" id="1.11.1.24" evidence="2"/>
<dbReference type="AlphaFoldDB" id="A0A2S9GXS9"/>
<evidence type="ECO:0000313" key="14">
    <source>
        <dbReference type="EMBL" id="PRC92511.1"/>
    </source>
</evidence>
<keyword evidence="3" id="KW-0575">Peroxidase</keyword>
<feature type="domain" description="Thioredoxin" evidence="13">
    <location>
        <begin position="22"/>
        <end position="175"/>
    </location>
</feature>
<dbReference type="SUPFAM" id="SSF52833">
    <property type="entry name" value="Thioredoxin-like"/>
    <property type="match status" value="1"/>
</dbReference>
<comment type="caution">
    <text evidence="14">The sequence shown here is derived from an EMBL/GenBank/DDBJ whole genome shotgun (WGS) entry which is preliminary data.</text>
</comment>
<dbReference type="EMBL" id="PUGF01000013">
    <property type="protein sequence ID" value="PRC92511.1"/>
    <property type="molecule type" value="Genomic_DNA"/>
</dbReference>
<evidence type="ECO:0000259" key="13">
    <source>
        <dbReference type="PROSITE" id="PS51352"/>
    </source>
</evidence>
<evidence type="ECO:0000256" key="6">
    <source>
        <dbReference type="ARBA" id="ARBA00023157"/>
    </source>
</evidence>
<keyword evidence="5" id="KW-0560">Oxidoreductase</keyword>
<dbReference type="InterPro" id="IPR000866">
    <property type="entry name" value="AhpC/TSA"/>
</dbReference>
<reference evidence="14 15" key="1">
    <citation type="submission" date="2018-02" db="EMBL/GenBank/DDBJ databases">
        <title>Solimicrobium silvestre gen. nov., sp. nov., isolated from alpine forest soil.</title>
        <authorList>
            <person name="Margesin R."/>
            <person name="Albuquerque L."/>
            <person name="Zhang D.-C."/>
            <person name="Froufe H.J.C."/>
            <person name="Severino R."/>
            <person name="Roxo I."/>
            <person name="Egas C."/>
            <person name="Da Costa M.S."/>
        </authorList>
    </citation>
    <scope>NUCLEOTIDE SEQUENCE [LARGE SCALE GENOMIC DNA]</scope>
    <source>
        <strain evidence="14 15">S20-91</strain>
    </source>
</reference>
<keyword evidence="7" id="KW-0676">Redox-active center</keyword>
<evidence type="ECO:0000256" key="4">
    <source>
        <dbReference type="ARBA" id="ARBA00022862"/>
    </source>
</evidence>
<evidence type="ECO:0000256" key="1">
    <source>
        <dbReference type="ARBA" id="ARBA00003330"/>
    </source>
</evidence>
<evidence type="ECO:0000256" key="7">
    <source>
        <dbReference type="ARBA" id="ARBA00023284"/>
    </source>
</evidence>
<dbReference type="Gene3D" id="3.40.30.10">
    <property type="entry name" value="Glutaredoxin"/>
    <property type="match status" value="1"/>
</dbReference>
<protein>
    <recommendedName>
        <fullName evidence="2">thioredoxin-dependent peroxiredoxin</fullName>
        <ecNumber evidence="2">1.11.1.24</ecNumber>
    </recommendedName>
    <alternativeName>
        <fullName evidence="8">Thioredoxin peroxidase</fullName>
    </alternativeName>
    <alternativeName>
        <fullName evidence="10">Thioredoxin-dependent peroxiredoxin Bcp</fullName>
    </alternativeName>
</protein>
<dbReference type="PROSITE" id="PS51352">
    <property type="entry name" value="THIOREDOXIN_2"/>
    <property type="match status" value="1"/>
</dbReference>
<dbReference type="CDD" id="cd03017">
    <property type="entry name" value="PRX_BCP"/>
    <property type="match status" value="1"/>
</dbReference>
<accession>A0A2S9GXS9</accession>
<feature type="signal peptide" evidence="12">
    <location>
        <begin position="1"/>
        <end position="20"/>
    </location>
</feature>
<dbReference type="GO" id="GO:0005737">
    <property type="term" value="C:cytoplasm"/>
    <property type="evidence" value="ECO:0007669"/>
    <property type="project" value="TreeGrafter"/>
</dbReference>
<organism evidence="14 15">
    <name type="scientific">Solimicrobium silvestre</name>
    <dbReference type="NCBI Taxonomy" id="2099400"/>
    <lineage>
        <taxon>Bacteria</taxon>
        <taxon>Pseudomonadati</taxon>
        <taxon>Pseudomonadota</taxon>
        <taxon>Betaproteobacteria</taxon>
        <taxon>Burkholderiales</taxon>
        <taxon>Oxalobacteraceae</taxon>
        <taxon>Solimicrobium</taxon>
    </lineage>
</organism>
<dbReference type="InterPro" id="IPR050924">
    <property type="entry name" value="Peroxiredoxin_BCP/PrxQ"/>
</dbReference>